<evidence type="ECO:0000256" key="1">
    <source>
        <dbReference type="SAM" id="MobiDB-lite"/>
    </source>
</evidence>
<dbReference type="Proteomes" id="UP001501563">
    <property type="component" value="Unassembled WGS sequence"/>
</dbReference>
<reference evidence="3" key="1">
    <citation type="journal article" date="2019" name="Int. J. Syst. Evol. Microbiol.">
        <title>The Global Catalogue of Microorganisms (GCM) 10K type strain sequencing project: providing services to taxonomists for standard genome sequencing and annotation.</title>
        <authorList>
            <consortium name="The Broad Institute Genomics Platform"/>
            <consortium name="The Broad Institute Genome Sequencing Center for Infectious Disease"/>
            <person name="Wu L."/>
            <person name="Ma J."/>
        </authorList>
    </citation>
    <scope>NUCLEOTIDE SEQUENCE [LARGE SCALE GENOMIC DNA]</scope>
    <source>
        <strain evidence="3">JCM 16578</strain>
    </source>
</reference>
<name>A0ABP7KGC7_9ACTN</name>
<proteinExistence type="predicted"/>
<protein>
    <submittedName>
        <fullName evidence="2">Uncharacterized protein</fullName>
    </submittedName>
</protein>
<evidence type="ECO:0000313" key="3">
    <source>
        <dbReference type="Proteomes" id="UP001501563"/>
    </source>
</evidence>
<feature type="region of interest" description="Disordered" evidence="1">
    <location>
        <begin position="1"/>
        <end position="21"/>
    </location>
</feature>
<comment type="caution">
    <text evidence="2">The sequence shown here is derived from an EMBL/GenBank/DDBJ whole genome shotgun (WGS) entry which is preliminary data.</text>
</comment>
<accession>A0ABP7KGC7</accession>
<keyword evidence="3" id="KW-1185">Reference proteome</keyword>
<evidence type="ECO:0000313" key="2">
    <source>
        <dbReference type="EMBL" id="GAA3874160.1"/>
    </source>
</evidence>
<organism evidence="2 3">
    <name type="scientific">Streptomyces lannensis</name>
    <dbReference type="NCBI Taxonomy" id="766498"/>
    <lineage>
        <taxon>Bacteria</taxon>
        <taxon>Bacillati</taxon>
        <taxon>Actinomycetota</taxon>
        <taxon>Actinomycetes</taxon>
        <taxon>Kitasatosporales</taxon>
        <taxon>Streptomycetaceae</taxon>
        <taxon>Streptomyces</taxon>
    </lineage>
</organism>
<gene>
    <name evidence="2" type="ORF">GCM10022207_44720</name>
</gene>
<dbReference type="EMBL" id="BAAAZA010000012">
    <property type="protein sequence ID" value="GAA3874160.1"/>
    <property type="molecule type" value="Genomic_DNA"/>
</dbReference>
<sequence>MEDQCENRQCRGAGQQAAGVPARHDLRRSFGGAALIGFVCGGGHDIGRRDHGEALGGGELQA</sequence>